<dbReference type="GO" id="GO:0043683">
    <property type="term" value="P:type IV pilus assembly"/>
    <property type="evidence" value="ECO:0007669"/>
    <property type="project" value="InterPro"/>
</dbReference>
<name>A0A0S8G4A1_UNCW3</name>
<protein>
    <recommendedName>
        <fullName evidence="5">Pilus assembly protein PilO</fullName>
    </recommendedName>
</protein>
<dbReference type="EMBL" id="LJUO01000198">
    <property type="protein sequence ID" value="KPK67827.1"/>
    <property type="molecule type" value="Genomic_DNA"/>
</dbReference>
<feature type="coiled-coil region" evidence="1">
    <location>
        <begin position="37"/>
        <end position="81"/>
    </location>
</feature>
<evidence type="ECO:0000256" key="1">
    <source>
        <dbReference type="SAM" id="Coils"/>
    </source>
</evidence>
<accession>A0A0S8G4A1</accession>
<comment type="caution">
    <text evidence="3">The sequence shown here is derived from an EMBL/GenBank/DDBJ whole genome shotgun (WGS) entry which is preliminary data.</text>
</comment>
<evidence type="ECO:0000313" key="4">
    <source>
        <dbReference type="Proteomes" id="UP000051096"/>
    </source>
</evidence>
<dbReference type="Proteomes" id="UP000051096">
    <property type="component" value="Unassembled WGS sequence"/>
</dbReference>
<keyword evidence="1" id="KW-0175">Coiled coil</keyword>
<proteinExistence type="predicted"/>
<dbReference type="GO" id="GO:0043107">
    <property type="term" value="P:type IV pilus-dependent motility"/>
    <property type="evidence" value="ECO:0007669"/>
    <property type="project" value="InterPro"/>
</dbReference>
<dbReference type="InterPro" id="IPR007445">
    <property type="entry name" value="PilO"/>
</dbReference>
<dbReference type="InterPro" id="IPR014717">
    <property type="entry name" value="Transl_elong_EF1B/ribsomal_bS6"/>
</dbReference>
<organism evidence="3 4">
    <name type="scientific">candidate division WOR_3 bacterium SM23_60</name>
    <dbReference type="NCBI Taxonomy" id="1703780"/>
    <lineage>
        <taxon>Bacteria</taxon>
        <taxon>Bacteria division WOR-3</taxon>
    </lineage>
</organism>
<feature type="transmembrane region" description="Helical" evidence="2">
    <location>
        <begin position="12"/>
        <end position="29"/>
    </location>
</feature>
<dbReference type="PANTHER" id="PTHR39555:SF1">
    <property type="entry name" value="TYPE IV PILUS INNER MEMBRANE COMPONENT PILO"/>
    <property type="match status" value="1"/>
</dbReference>
<evidence type="ECO:0008006" key="5">
    <source>
        <dbReference type="Google" id="ProtNLM"/>
    </source>
</evidence>
<dbReference type="AlphaFoldDB" id="A0A0S8G4A1"/>
<keyword evidence="2" id="KW-0472">Membrane</keyword>
<dbReference type="Pfam" id="PF04350">
    <property type="entry name" value="PilO"/>
    <property type="match status" value="1"/>
</dbReference>
<keyword evidence="2" id="KW-1133">Transmembrane helix</keyword>
<gene>
    <name evidence="3" type="ORF">AMJ87_12765</name>
</gene>
<evidence type="ECO:0000313" key="3">
    <source>
        <dbReference type="EMBL" id="KPK67827.1"/>
    </source>
</evidence>
<keyword evidence="2" id="KW-0812">Transmembrane</keyword>
<sequence>MNLREPSTQKLLIFIVILILVLVAFFHFIHRPNRNRIKILTEQRNKLQSEVQAAEAARARLPELQSKIARLEIEWEKAQEMLPKAKEIPSLIQQISNSGAKAGVSFKLFKPSGPVPQKNYSEIPVQIKVECGYHQLGLFLSNVGNLARIVNVPSVNIKPGNKRTIEADMSAITYTVEKQKGVERVVPRRR</sequence>
<evidence type="ECO:0000256" key="2">
    <source>
        <dbReference type="SAM" id="Phobius"/>
    </source>
</evidence>
<dbReference type="Gene3D" id="3.30.70.60">
    <property type="match status" value="1"/>
</dbReference>
<reference evidence="3 4" key="1">
    <citation type="journal article" date="2015" name="Microbiome">
        <title>Genomic resolution of linkages in carbon, nitrogen, and sulfur cycling among widespread estuary sediment bacteria.</title>
        <authorList>
            <person name="Baker B.J."/>
            <person name="Lazar C.S."/>
            <person name="Teske A.P."/>
            <person name="Dick G.J."/>
        </authorList>
    </citation>
    <scope>NUCLEOTIDE SEQUENCE [LARGE SCALE GENOMIC DNA]</scope>
    <source>
        <strain evidence="3">SM23_60</strain>
    </source>
</reference>
<dbReference type="PANTHER" id="PTHR39555">
    <property type="entry name" value="FIMBRIAL ASSEMBLY PROTEIN PILO-LIKE PROTEIN-RELATED"/>
    <property type="match status" value="1"/>
</dbReference>